<dbReference type="EMBL" id="JAGIXG020000034">
    <property type="protein sequence ID" value="KAI6780317.1"/>
    <property type="molecule type" value="Genomic_DNA"/>
</dbReference>
<keyword evidence="1" id="KW-0732">Signal</keyword>
<dbReference type="PANTHER" id="PTHR11567">
    <property type="entry name" value="ACID PHOSPHATASE-RELATED"/>
    <property type="match status" value="1"/>
</dbReference>
<feature type="chain" id="PRO_5040256080" evidence="1">
    <location>
        <begin position="25"/>
        <end position="603"/>
    </location>
</feature>
<reference evidence="2" key="1">
    <citation type="journal article" date="2021" name="J Fungi (Basel)">
        <title>Genomic and Metabolomic Analyses of the Marine Fungus Emericellopsis cladophorae: Insights into Saltwater Adaptability Mechanisms and Its Biosynthetic Potential.</title>
        <authorList>
            <person name="Goncalves M.F.M."/>
            <person name="Hilario S."/>
            <person name="Van de Peer Y."/>
            <person name="Esteves A.C."/>
            <person name="Alves A."/>
        </authorList>
    </citation>
    <scope>NUCLEOTIDE SEQUENCE</scope>
    <source>
        <strain evidence="2">MUM 19.33</strain>
    </source>
</reference>
<dbReference type="GO" id="GO:0016791">
    <property type="term" value="F:phosphatase activity"/>
    <property type="evidence" value="ECO:0007669"/>
    <property type="project" value="TreeGrafter"/>
</dbReference>
<keyword evidence="3" id="KW-1185">Reference proteome</keyword>
<feature type="signal peptide" evidence="1">
    <location>
        <begin position="1"/>
        <end position="24"/>
    </location>
</feature>
<evidence type="ECO:0000256" key="1">
    <source>
        <dbReference type="SAM" id="SignalP"/>
    </source>
</evidence>
<name>A0A9Q0BC02_9HYPO</name>
<dbReference type="SUPFAM" id="SSF53254">
    <property type="entry name" value="Phosphoglycerate mutase-like"/>
    <property type="match status" value="1"/>
</dbReference>
<dbReference type="AlphaFoldDB" id="A0A9Q0BC02"/>
<gene>
    <name evidence="2" type="ORF">J7T54_005419</name>
</gene>
<dbReference type="InterPro" id="IPR050645">
    <property type="entry name" value="Histidine_acid_phosphatase"/>
</dbReference>
<dbReference type="RefSeq" id="XP_051361173.1">
    <property type="nucleotide sequence ID" value="XM_051507637.1"/>
</dbReference>
<evidence type="ECO:0000313" key="3">
    <source>
        <dbReference type="Proteomes" id="UP001055219"/>
    </source>
</evidence>
<dbReference type="InterPro" id="IPR029033">
    <property type="entry name" value="His_PPase_superfam"/>
</dbReference>
<dbReference type="Proteomes" id="UP001055219">
    <property type="component" value="Unassembled WGS sequence"/>
</dbReference>
<comment type="caution">
    <text evidence="2">The sequence shown here is derived from an EMBL/GenBank/DDBJ whole genome shotgun (WGS) entry which is preliminary data.</text>
</comment>
<reference evidence="2" key="2">
    <citation type="submission" date="2022-07" db="EMBL/GenBank/DDBJ databases">
        <authorList>
            <person name="Goncalves M.F.M."/>
            <person name="Hilario S."/>
            <person name="Van De Peer Y."/>
            <person name="Esteves A.C."/>
            <person name="Alves A."/>
        </authorList>
    </citation>
    <scope>NUCLEOTIDE SEQUENCE</scope>
    <source>
        <strain evidence="2">MUM 19.33</strain>
    </source>
</reference>
<dbReference type="OrthoDB" id="10262962at2759"/>
<dbReference type="PANTHER" id="PTHR11567:SF195">
    <property type="entry name" value="ACID PHOSPHATASE, PUTATIVE (AFU_ORTHOLOGUE AFUA_3G14570)-RELATED"/>
    <property type="match status" value="1"/>
</dbReference>
<protein>
    <submittedName>
        <fullName evidence="2">Counting factor 60</fullName>
    </submittedName>
</protein>
<dbReference type="Gene3D" id="3.40.50.1240">
    <property type="entry name" value="Phosphoglycerate mutase-like"/>
    <property type="match status" value="1"/>
</dbReference>
<proteinExistence type="predicted"/>
<accession>A0A9Q0BC02</accession>
<evidence type="ECO:0000313" key="2">
    <source>
        <dbReference type="EMBL" id="KAI6780317.1"/>
    </source>
</evidence>
<organism evidence="2 3">
    <name type="scientific">Emericellopsis cladophorae</name>
    <dbReference type="NCBI Taxonomy" id="2686198"/>
    <lineage>
        <taxon>Eukaryota</taxon>
        <taxon>Fungi</taxon>
        <taxon>Dikarya</taxon>
        <taxon>Ascomycota</taxon>
        <taxon>Pezizomycotina</taxon>
        <taxon>Sordariomycetes</taxon>
        <taxon>Hypocreomycetidae</taxon>
        <taxon>Hypocreales</taxon>
        <taxon>Bionectriaceae</taxon>
        <taxon>Emericellopsis</taxon>
    </lineage>
</organism>
<sequence length="603" mass="66416">MHPVLIQAEYKSTTILAILTSVLALAPMTPMAPIPSKIATVVVGVALLAATRAQAEKQEWHAPAESNVNNLTTAVHGQGTYGFIFNRSDTPDDKYGTYNYCNMPHVRAKEYVQVDKNAFELQYVELIHRHHKRTPYSSNAFPVEPYQWNCDDQGLYFYGRPFDGHDAAKGYRAGFISDVNPYVPSGWIGSCQFPQITPGGLDDSWQHGADLYGVYGDELGFLPAKGDKSFDEKVKYRVTNNVITSQVAGMLINGMWGTTDDVPLHVQATNIDSLEPQYSCPTGAGVFNNIKSNSNPEWRSHLEEAQELYSVLDDISGVNAGGNFHASFDPYFDNLSSRQCHGKPLPCKLVDGVESDDCITQEMADAVYRLGHWEYSQMYRDHPDSFSAASANFGVWVAELAVHLREVMDGRRETIYFHNIAHDGSVSRLLSLLQIDEMVWPGMGAEVVFELYKKKAGGAQPPKPTSTVVAPDCSHNNCLRQMIRQSESARSLCPSLTRSNTAESLPTWPVECDDVAEIYSACSCLDLQAATATATDSVIPAPTATATPSDSGFYVRVLFNGQVFKSSNPTLGEMDMLAAETLLAYFDDIAGKRASKMRDRCGN</sequence>
<dbReference type="GeneID" id="75831903"/>